<dbReference type="Pfam" id="PF02627">
    <property type="entry name" value="CMD"/>
    <property type="match status" value="1"/>
</dbReference>
<evidence type="ECO:0000313" key="2">
    <source>
        <dbReference type="EMBL" id="WGW11772.1"/>
    </source>
</evidence>
<dbReference type="EMBL" id="CP090958">
    <property type="protein sequence ID" value="WGW11772.1"/>
    <property type="molecule type" value="Genomic_DNA"/>
</dbReference>
<evidence type="ECO:0000313" key="3">
    <source>
        <dbReference type="Proteomes" id="UP001209083"/>
    </source>
</evidence>
<keyword evidence="3" id="KW-1185">Reference proteome</keyword>
<dbReference type="PANTHER" id="PTHR35446">
    <property type="entry name" value="SI:CH211-175M2.5"/>
    <property type="match status" value="1"/>
</dbReference>
<accession>A0ABY8QS50</accession>
<organism evidence="2 3">
    <name type="scientific">Saxibacter everestensis</name>
    <dbReference type="NCBI Taxonomy" id="2909229"/>
    <lineage>
        <taxon>Bacteria</taxon>
        <taxon>Bacillati</taxon>
        <taxon>Actinomycetota</taxon>
        <taxon>Actinomycetes</taxon>
        <taxon>Micrococcales</taxon>
        <taxon>Brevibacteriaceae</taxon>
        <taxon>Saxibacter</taxon>
    </lineage>
</organism>
<dbReference type="RefSeq" id="WP_349638563.1">
    <property type="nucleotide sequence ID" value="NZ_CP090958.1"/>
</dbReference>
<proteinExistence type="predicted"/>
<dbReference type="PANTHER" id="PTHR35446:SF3">
    <property type="entry name" value="CMD DOMAIN-CONTAINING PROTEIN"/>
    <property type="match status" value="1"/>
</dbReference>
<dbReference type="Proteomes" id="UP001209083">
    <property type="component" value="Chromosome"/>
</dbReference>
<dbReference type="SUPFAM" id="SSF69118">
    <property type="entry name" value="AhpD-like"/>
    <property type="match status" value="1"/>
</dbReference>
<gene>
    <name evidence="2" type="ORF">LWF01_17015</name>
</gene>
<evidence type="ECO:0000259" key="1">
    <source>
        <dbReference type="Pfam" id="PF02627"/>
    </source>
</evidence>
<protein>
    <submittedName>
        <fullName evidence="2">Carboxymuconolactone decarboxylase family protein</fullName>
    </submittedName>
</protein>
<dbReference type="InterPro" id="IPR029032">
    <property type="entry name" value="AhpD-like"/>
</dbReference>
<dbReference type="Gene3D" id="1.20.1290.10">
    <property type="entry name" value="AhpD-like"/>
    <property type="match status" value="1"/>
</dbReference>
<name>A0ABY8QS50_9MICO</name>
<feature type="domain" description="Carboxymuconolactone decarboxylase-like" evidence="1">
    <location>
        <begin position="44"/>
        <end position="112"/>
    </location>
</feature>
<sequence>MSTAAVFTPYTSENAPEQARGRVQAAEKSFGFVPRPVGLMAESPELLEGFLTLNGIFNKCSLSRLEREVLILTIATRVECHYCVAMHSAMLAKSGTDPELISALRKAAPLSDGRLEAMRQFTLQVMDKNGDVSDQELAAFLGAGYTSRSALDVVLGLGTYTLSTAANRMTRAELDPPFEAFTWHQH</sequence>
<reference evidence="2 3" key="1">
    <citation type="submission" date="2023-05" db="EMBL/GenBank/DDBJ databases">
        <title>Lithophilousrod everest ZFBP1038 complete genpme.</title>
        <authorList>
            <person name="Tian M."/>
        </authorList>
    </citation>
    <scope>NUCLEOTIDE SEQUENCE [LARGE SCALE GENOMIC DNA]</scope>
    <source>
        <strain evidence="2 3">ZFBP1038</strain>
    </source>
</reference>
<dbReference type="InterPro" id="IPR003779">
    <property type="entry name" value="CMD-like"/>
</dbReference>